<dbReference type="InterPro" id="IPR021122">
    <property type="entry name" value="RNA_ligase_dom_REL/Rnl2"/>
</dbReference>
<comment type="caution">
    <text evidence="4">The sequence shown here is derived from an EMBL/GenBank/DDBJ whole genome shotgun (WGS) entry which is preliminary data.</text>
</comment>
<dbReference type="Pfam" id="PF22784">
    <property type="entry name" value="PTP-SAK"/>
    <property type="match status" value="1"/>
</dbReference>
<dbReference type="InterPro" id="IPR000387">
    <property type="entry name" value="Tyr_Pase_dom"/>
</dbReference>
<dbReference type="Pfam" id="PF09414">
    <property type="entry name" value="RNA_ligase"/>
    <property type="match status" value="1"/>
</dbReference>
<dbReference type="InterPro" id="IPR027417">
    <property type="entry name" value="P-loop_NTPase"/>
</dbReference>
<name>A0A9P5UBL4_9AGAR</name>
<dbReference type="FunFam" id="3.90.190.10:FF:000157">
    <property type="entry name" value="Protein-tyrosine phosphatase"/>
    <property type="match status" value="1"/>
</dbReference>
<dbReference type="SUPFAM" id="SSF56091">
    <property type="entry name" value="DNA ligase/mRNA capping enzyme, catalytic domain"/>
    <property type="match status" value="1"/>
</dbReference>
<keyword evidence="4" id="KW-0436">Ligase</keyword>
<keyword evidence="1" id="KW-0378">Hydrolase</keyword>
<dbReference type="PROSITE" id="PS50056">
    <property type="entry name" value="TYR_PHOSPHATASE_2"/>
    <property type="match status" value="1"/>
</dbReference>
<dbReference type="Gene3D" id="3.30.470.30">
    <property type="entry name" value="DNA ligase/mRNA capping enzyme"/>
    <property type="match status" value="1"/>
</dbReference>
<dbReference type="PROSITE" id="PS50055">
    <property type="entry name" value="TYR_PHOSPHATASE_PTP"/>
    <property type="match status" value="1"/>
</dbReference>
<protein>
    <submittedName>
        <fullName evidence="4">ATP dependent DNA ligase</fullName>
    </submittedName>
</protein>
<dbReference type="SMART" id="SM00404">
    <property type="entry name" value="PTPc_motif"/>
    <property type="match status" value="1"/>
</dbReference>
<organism evidence="4 5">
    <name type="scientific">Rhodocollybia butyracea</name>
    <dbReference type="NCBI Taxonomy" id="206335"/>
    <lineage>
        <taxon>Eukaryota</taxon>
        <taxon>Fungi</taxon>
        <taxon>Dikarya</taxon>
        <taxon>Basidiomycota</taxon>
        <taxon>Agaricomycotina</taxon>
        <taxon>Agaricomycetes</taxon>
        <taxon>Agaricomycetidae</taxon>
        <taxon>Agaricales</taxon>
        <taxon>Marasmiineae</taxon>
        <taxon>Omphalotaceae</taxon>
        <taxon>Rhodocollybia</taxon>
    </lineage>
</organism>
<dbReference type="SUPFAM" id="SSF52799">
    <property type="entry name" value="(Phosphotyrosine protein) phosphatases II"/>
    <property type="match status" value="1"/>
</dbReference>
<evidence type="ECO:0000256" key="1">
    <source>
        <dbReference type="ARBA" id="ARBA00022801"/>
    </source>
</evidence>
<dbReference type="GO" id="GO:0016874">
    <property type="term" value="F:ligase activity"/>
    <property type="evidence" value="ECO:0007669"/>
    <property type="project" value="UniProtKB-KW"/>
</dbReference>
<keyword evidence="5" id="KW-1185">Reference proteome</keyword>
<sequence>MLRKTLGLPPAHFHVTLTPNGSINEEPNADRTIHSLLPGQLSDRAPDFLDHLIFTLLLFSDYSAAQTQCFELILAQPDSFRGFLRLADAALQNFQYKLAMLAYAQAFNLATPDSDGKMRSYCVKRIEKCSHHSEWGQVFQGFEIEQVPERVASLLTRAWSETLKEALDDLVLAPSLCLESREQLCIPISTTPVLKFYKLPRFFRWIVPFHLAAMSTPKKMEDIDALSAMGFRTVLTLTEEEPLPRSWFSAKPISNIFLPIPNYHPPSIEQMDIIMQLVEDETKLPLLVHCGGGKGRAGTVIACYLAAYGFSKPRPNQVHPELSANEVIAALRTLRPGSLETPQQEAFVSKWCSTIWKRQSIYPLDRPSEPPPCKLVIDGELEPDANLFMLAGLPGSGKSWLSQSLIKRNQKGWACISQDETGSRASCETEIGHNPQARVLLDRCNTSDTDRKRWLELASNWVLNPVCVWFDYDRELCVSRAQMRVGHPTLPPGNRVRRAVEQMQRIFVRPSLKEGFKAVVIIRSFEAAKEFVAMLSPKIGIHKFPRTAHLLDLGAATSDDIILPSSSTLSTYSGQVIITEKVDGANMGFSLSADRSQIVVQNRSHYVSSSSHEQFKKLAHWLDVHRNELYQLLDRDKYFPERYILFGEWLYATHSIPYTHLPDRFMAFDLYDRSLDAFLDRRTLEGLLGQTTIGTVPVIYRGEMPTEDKLKDMVQSLSMFYDGRVEGVYVKWESGGRVVKRGKVVRADFIAGNEHWSKKNLQVNGIANI</sequence>
<dbReference type="SUPFAM" id="SSF52540">
    <property type="entry name" value="P-loop containing nucleoside triphosphate hydrolases"/>
    <property type="match status" value="1"/>
</dbReference>
<dbReference type="Gene3D" id="3.40.50.300">
    <property type="entry name" value="P-loop containing nucleotide triphosphate hydrolases"/>
    <property type="match status" value="1"/>
</dbReference>
<dbReference type="Proteomes" id="UP000772434">
    <property type="component" value="Unassembled WGS sequence"/>
</dbReference>
<dbReference type="InterPro" id="IPR057023">
    <property type="entry name" value="PTP-SAK"/>
</dbReference>
<dbReference type="InterPro" id="IPR000242">
    <property type="entry name" value="PTP_cat"/>
</dbReference>
<dbReference type="PANTHER" id="PTHR43883:SF1">
    <property type="entry name" value="GLUCONOKINASE"/>
    <property type="match status" value="1"/>
</dbReference>
<feature type="domain" description="Tyrosine-protein phosphatase" evidence="2">
    <location>
        <begin position="257"/>
        <end position="348"/>
    </location>
</feature>
<proteinExistence type="predicted"/>
<evidence type="ECO:0000313" key="5">
    <source>
        <dbReference type="Proteomes" id="UP000772434"/>
    </source>
</evidence>
<dbReference type="PANTHER" id="PTHR43883">
    <property type="entry name" value="SLR0207 PROTEIN"/>
    <property type="match status" value="1"/>
</dbReference>
<dbReference type="InterPro" id="IPR052732">
    <property type="entry name" value="Cell-binding_unc_protein"/>
</dbReference>
<dbReference type="GO" id="GO:0004725">
    <property type="term" value="F:protein tyrosine phosphatase activity"/>
    <property type="evidence" value="ECO:0007669"/>
    <property type="project" value="InterPro"/>
</dbReference>
<dbReference type="EMBL" id="JADNRY010000019">
    <property type="protein sequence ID" value="KAF9073204.1"/>
    <property type="molecule type" value="Genomic_DNA"/>
</dbReference>
<evidence type="ECO:0000259" key="2">
    <source>
        <dbReference type="PROSITE" id="PS50055"/>
    </source>
</evidence>
<dbReference type="InterPro" id="IPR029021">
    <property type="entry name" value="Prot-tyrosine_phosphatase-like"/>
</dbReference>
<dbReference type="AlphaFoldDB" id="A0A9P5UBL4"/>
<reference evidence="4" key="1">
    <citation type="submission" date="2020-11" db="EMBL/GenBank/DDBJ databases">
        <authorList>
            <consortium name="DOE Joint Genome Institute"/>
            <person name="Ahrendt S."/>
            <person name="Riley R."/>
            <person name="Andreopoulos W."/>
            <person name="Labutti K."/>
            <person name="Pangilinan J."/>
            <person name="Ruiz-Duenas F.J."/>
            <person name="Barrasa J.M."/>
            <person name="Sanchez-Garcia M."/>
            <person name="Camarero S."/>
            <person name="Miyauchi S."/>
            <person name="Serrano A."/>
            <person name="Linde D."/>
            <person name="Babiker R."/>
            <person name="Drula E."/>
            <person name="Ayuso-Fernandez I."/>
            <person name="Pacheco R."/>
            <person name="Padilla G."/>
            <person name="Ferreira P."/>
            <person name="Barriuso J."/>
            <person name="Kellner H."/>
            <person name="Castanera R."/>
            <person name="Alfaro M."/>
            <person name="Ramirez L."/>
            <person name="Pisabarro A.G."/>
            <person name="Kuo A."/>
            <person name="Tritt A."/>
            <person name="Lipzen A."/>
            <person name="He G."/>
            <person name="Yan M."/>
            <person name="Ng V."/>
            <person name="Cullen D."/>
            <person name="Martin F."/>
            <person name="Rosso M.-N."/>
            <person name="Henrissat B."/>
            <person name="Hibbett D."/>
            <person name="Martinez A.T."/>
            <person name="Grigoriev I.V."/>
        </authorList>
    </citation>
    <scope>NUCLEOTIDE SEQUENCE</scope>
    <source>
        <strain evidence="4">AH 40177</strain>
    </source>
</reference>
<feature type="domain" description="Tyrosine specific protein phosphatases" evidence="3">
    <location>
        <begin position="272"/>
        <end position="346"/>
    </location>
</feature>
<accession>A0A9P5UBL4</accession>
<gene>
    <name evidence="4" type="ORF">BDP27DRAFT_1319043</name>
</gene>
<evidence type="ECO:0000313" key="4">
    <source>
        <dbReference type="EMBL" id="KAF9073204.1"/>
    </source>
</evidence>
<evidence type="ECO:0000259" key="3">
    <source>
        <dbReference type="PROSITE" id="PS50056"/>
    </source>
</evidence>
<dbReference type="OrthoDB" id="432447at2759"/>
<dbReference type="InterPro" id="IPR003595">
    <property type="entry name" value="Tyr_Pase_cat"/>
</dbReference>
<dbReference type="Gene3D" id="3.90.190.10">
    <property type="entry name" value="Protein tyrosine phosphatase superfamily"/>
    <property type="match status" value="1"/>
</dbReference>
<dbReference type="CDD" id="cd14504">
    <property type="entry name" value="DUSP23"/>
    <property type="match status" value="1"/>
</dbReference>